<evidence type="ECO:0000313" key="3">
    <source>
        <dbReference type="EMBL" id="MBN3270877.1"/>
    </source>
</evidence>
<dbReference type="InterPro" id="IPR036875">
    <property type="entry name" value="Znf_CCHC_sf"/>
</dbReference>
<dbReference type="Proteomes" id="UP001166093">
    <property type="component" value="Unassembled WGS sequence"/>
</dbReference>
<dbReference type="PANTHER" id="PTHR46486:SF1">
    <property type="entry name" value="CCHC-TYPE DOMAIN-CONTAINING PROTEIN"/>
    <property type="match status" value="1"/>
</dbReference>
<dbReference type="InterPro" id="IPR001878">
    <property type="entry name" value="Znf_CCHC"/>
</dbReference>
<name>A0ABS2XA76_POLSP</name>
<dbReference type="SUPFAM" id="SSF57756">
    <property type="entry name" value="Retrovirus zinc finger-like domains"/>
    <property type="match status" value="1"/>
</dbReference>
<dbReference type="EMBL" id="JAAWVQ010005993">
    <property type="protein sequence ID" value="MBN3270877.1"/>
    <property type="molecule type" value="Genomic_DNA"/>
</dbReference>
<protein>
    <submittedName>
        <fullName evidence="3">ZCHC3 protein</fullName>
    </submittedName>
</protein>
<feature type="non-terminal residue" evidence="3">
    <location>
        <position position="1"/>
    </location>
</feature>
<gene>
    <name evidence="3" type="primary">Zcchc3_5</name>
    <name evidence="3" type="ORF">GTO93_0016441</name>
</gene>
<feature type="non-terminal residue" evidence="3">
    <location>
        <position position="136"/>
    </location>
</feature>
<dbReference type="InterPro" id="IPR057811">
    <property type="entry name" value="RBD_ZCCHC3_2nd"/>
</dbReference>
<dbReference type="Pfam" id="PF00098">
    <property type="entry name" value="zf-CCHC"/>
    <property type="match status" value="2"/>
</dbReference>
<evidence type="ECO:0000313" key="4">
    <source>
        <dbReference type="Proteomes" id="UP001166093"/>
    </source>
</evidence>
<keyword evidence="4" id="KW-1185">Reference proteome</keyword>
<keyword evidence="1" id="KW-0862">Zinc</keyword>
<evidence type="ECO:0000259" key="2">
    <source>
        <dbReference type="PROSITE" id="PS50158"/>
    </source>
</evidence>
<accession>A0ABS2XA76</accession>
<reference evidence="3" key="1">
    <citation type="journal article" date="2021" name="Cell">
        <title>Tracing the genetic footprints of vertebrate landing in non-teleost ray-finned fishes.</title>
        <authorList>
            <person name="Bi X."/>
            <person name="Wang K."/>
            <person name="Yang L."/>
            <person name="Pan H."/>
            <person name="Jiang H."/>
            <person name="Wei Q."/>
            <person name="Fang M."/>
            <person name="Yu H."/>
            <person name="Zhu C."/>
            <person name="Cai Y."/>
            <person name="He Y."/>
            <person name="Gan X."/>
            <person name="Zeng H."/>
            <person name="Yu D."/>
            <person name="Zhu Y."/>
            <person name="Jiang H."/>
            <person name="Qiu Q."/>
            <person name="Yang H."/>
            <person name="Zhang Y.E."/>
            <person name="Wang W."/>
            <person name="Zhu M."/>
            <person name="He S."/>
            <person name="Zhang G."/>
        </authorList>
    </citation>
    <scope>NUCLEOTIDE SEQUENCE</scope>
    <source>
        <strain evidence="3">Pddl_001</strain>
    </source>
</reference>
<dbReference type="SMART" id="SM00343">
    <property type="entry name" value="ZnF_C2HC"/>
    <property type="match status" value="3"/>
</dbReference>
<dbReference type="PANTHER" id="PTHR46486">
    <property type="entry name" value="CCHC-TYPE DOMAIN-CONTAINING PROTEIN"/>
    <property type="match status" value="1"/>
</dbReference>
<feature type="domain" description="CCHC-type" evidence="2">
    <location>
        <begin position="121"/>
        <end position="136"/>
    </location>
</feature>
<keyword evidence="1" id="KW-0863">Zinc-finger</keyword>
<evidence type="ECO:0000256" key="1">
    <source>
        <dbReference type="PROSITE-ProRule" id="PRU00047"/>
    </source>
</evidence>
<proteinExistence type="predicted"/>
<organism evidence="3 4">
    <name type="scientific">Polyodon spathula</name>
    <name type="common">North American paddlefish</name>
    <name type="synonym">Squalus spathula</name>
    <dbReference type="NCBI Taxonomy" id="7913"/>
    <lineage>
        <taxon>Eukaryota</taxon>
        <taxon>Metazoa</taxon>
        <taxon>Chordata</taxon>
        <taxon>Craniata</taxon>
        <taxon>Vertebrata</taxon>
        <taxon>Euteleostomi</taxon>
        <taxon>Actinopterygii</taxon>
        <taxon>Chondrostei</taxon>
        <taxon>Acipenseriformes</taxon>
        <taxon>Polyodontidae</taxon>
        <taxon>Polyodon</taxon>
    </lineage>
</organism>
<dbReference type="PROSITE" id="PS50158">
    <property type="entry name" value="ZF_CCHC"/>
    <property type="match status" value="3"/>
</dbReference>
<dbReference type="Gene3D" id="4.10.60.10">
    <property type="entry name" value="Zinc finger, CCHC-type"/>
    <property type="match status" value="1"/>
</dbReference>
<comment type="caution">
    <text evidence="3">The sequence shown here is derived from an EMBL/GenBank/DDBJ whole genome shotgun (WGS) entry which is preliminary data.</text>
</comment>
<keyword evidence="1" id="KW-0479">Metal-binding</keyword>
<feature type="domain" description="CCHC-type" evidence="2">
    <location>
        <begin position="84"/>
        <end position="97"/>
    </location>
</feature>
<sequence length="136" mass="15508">LTVHMFNPFVQENEIKTFLLRYCDQVQNGDKIKNEYDIWNGKRRYTVTFKKDPEGIGGVRHPPSNFSIGPNKGYLFYPGQPRYCRKCGQFGHVMVDCMEDYCSNCNGSGHTAKDCTKAKSCHLCGDPGHLYKSCPQ</sequence>
<dbReference type="Pfam" id="PF23058">
    <property type="entry name" value="RBD_ZCCHC3_2nd"/>
    <property type="match status" value="1"/>
</dbReference>
<feature type="domain" description="CCHC-type" evidence="2">
    <location>
        <begin position="102"/>
        <end position="117"/>
    </location>
</feature>